<reference evidence="1" key="1">
    <citation type="submission" date="2023-04" db="EMBL/GenBank/DDBJ databases">
        <authorList>
            <consortium name="ELIXIR-Norway"/>
        </authorList>
    </citation>
    <scope>NUCLEOTIDE SEQUENCE [LARGE SCALE GENOMIC DNA]</scope>
</reference>
<proteinExistence type="predicted"/>
<protein>
    <submittedName>
        <fullName evidence="1">Uncharacterized protein</fullName>
    </submittedName>
</protein>
<dbReference type="Proteomes" id="UP001176941">
    <property type="component" value="Chromosome 1"/>
</dbReference>
<dbReference type="EMBL" id="OX459937">
    <property type="protein sequence ID" value="CAI9151111.1"/>
    <property type="molecule type" value="Genomic_DNA"/>
</dbReference>
<gene>
    <name evidence="1" type="ORF">MRATA1EN1_LOCUS73</name>
</gene>
<sequence>MSRVGQRWLCMHGSFLASETPSGTCLSHCAGVVQGPCVYNRRCVVESPGPTFLANGTSAFLGLLFLGSLRPTGAESWECVQGRCSVVASGITGFGVGRVGPREAMVCEEQAVEGNAEVPGSPFRACKLQQPTVVLAAGRSRTLASCLSWAGLDTCRGARGGMSASGEAARSGLRAGGAGAQLVRASPPWPLLCGFPDSAALTCPRAQSHWQKLVASCREMFSSTLSLPPACQ</sequence>
<evidence type="ECO:0000313" key="1">
    <source>
        <dbReference type="EMBL" id="CAI9151111.1"/>
    </source>
</evidence>
<keyword evidence="2" id="KW-1185">Reference proteome</keyword>
<evidence type="ECO:0000313" key="2">
    <source>
        <dbReference type="Proteomes" id="UP001176941"/>
    </source>
</evidence>
<name>A0ABN8XU13_RANTA</name>
<organism evidence="1 2">
    <name type="scientific">Rangifer tarandus platyrhynchus</name>
    <name type="common">Svalbard reindeer</name>
    <dbReference type="NCBI Taxonomy" id="3082113"/>
    <lineage>
        <taxon>Eukaryota</taxon>
        <taxon>Metazoa</taxon>
        <taxon>Chordata</taxon>
        <taxon>Craniata</taxon>
        <taxon>Vertebrata</taxon>
        <taxon>Euteleostomi</taxon>
        <taxon>Mammalia</taxon>
        <taxon>Eutheria</taxon>
        <taxon>Laurasiatheria</taxon>
        <taxon>Artiodactyla</taxon>
        <taxon>Ruminantia</taxon>
        <taxon>Pecora</taxon>
        <taxon>Cervidae</taxon>
        <taxon>Odocoileinae</taxon>
        <taxon>Rangifer</taxon>
    </lineage>
</organism>
<accession>A0ABN8XU13</accession>